<feature type="region of interest" description="Disordered" evidence="1">
    <location>
        <begin position="489"/>
        <end position="584"/>
    </location>
</feature>
<feature type="compositionally biased region" description="Low complexity" evidence="1">
    <location>
        <begin position="64"/>
        <end position="86"/>
    </location>
</feature>
<reference evidence="4 5" key="1">
    <citation type="submission" date="2024-03" db="EMBL/GenBank/DDBJ databases">
        <title>Genome-scale model development and genomic sequencing of the oleaginous clade Lipomyces.</title>
        <authorList>
            <consortium name="Lawrence Berkeley National Laboratory"/>
            <person name="Czajka J.J."/>
            <person name="Han Y."/>
            <person name="Kim J."/>
            <person name="Mondo S.J."/>
            <person name="Hofstad B.A."/>
            <person name="Robles A."/>
            <person name="Haridas S."/>
            <person name="Riley R."/>
            <person name="LaButti K."/>
            <person name="Pangilinan J."/>
            <person name="Andreopoulos W."/>
            <person name="Lipzen A."/>
            <person name="Yan J."/>
            <person name="Wang M."/>
            <person name="Ng V."/>
            <person name="Grigoriev I.V."/>
            <person name="Spatafora J.W."/>
            <person name="Magnuson J.K."/>
            <person name="Baker S.E."/>
            <person name="Pomraning K.R."/>
        </authorList>
    </citation>
    <scope>NUCLEOTIDE SEQUENCE [LARGE SCALE GENOMIC DNA]</scope>
    <source>
        <strain evidence="4 5">Phaff 52-87</strain>
    </source>
</reference>
<dbReference type="InterPro" id="IPR053043">
    <property type="entry name" value="Ras-cAMP_regulatory"/>
</dbReference>
<organism evidence="4 5">
    <name type="scientific">Myxozyma melibiosi</name>
    <dbReference type="NCBI Taxonomy" id="54550"/>
    <lineage>
        <taxon>Eukaryota</taxon>
        <taxon>Fungi</taxon>
        <taxon>Dikarya</taxon>
        <taxon>Ascomycota</taxon>
        <taxon>Saccharomycotina</taxon>
        <taxon>Lipomycetes</taxon>
        <taxon>Lipomycetales</taxon>
        <taxon>Lipomycetaceae</taxon>
        <taxon>Myxozyma</taxon>
    </lineage>
</organism>
<evidence type="ECO:0000259" key="3">
    <source>
        <dbReference type="Pfam" id="PF11702"/>
    </source>
</evidence>
<protein>
    <recommendedName>
        <fullName evidence="6">Nitrogen regulatory protein areA GATA-like domain-containing protein</fullName>
    </recommendedName>
</protein>
<dbReference type="RefSeq" id="XP_064768207.1">
    <property type="nucleotide sequence ID" value="XM_064909890.1"/>
</dbReference>
<evidence type="ECO:0000313" key="5">
    <source>
        <dbReference type="Proteomes" id="UP001498771"/>
    </source>
</evidence>
<proteinExistence type="predicted"/>
<feature type="region of interest" description="Disordered" evidence="1">
    <location>
        <begin position="62"/>
        <end position="106"/>
    </location>
</feature>
<feature type="compositionally biased region" description="Polar residues" evidence="1">
    <location>
        <begin position="651"/>
        <end position="660"/>
    </location>
</feature>
<feature type="compositionally biased region" description="Basic residues" evidence="1">
    <location>
        <begin position="91"/>
        <end position="102"/>
    </location>
</feature>
<feature type="region of interest" description="Disordered" evidence="1">
    <location>
        <begin position="347"/>
        <end position="375"/>
    </location>
</feature>
<evidence type="ECO:0000256" key="1">
    <source>
        <dbReference type="SAM" id="MobiDB-lite"/>
    </source>
</evidence>
<feature type="domain" description="DUF3295" evidence="3">
    <location>
        <begin position="65"/>
        <end position="682"/>
    </location>
</feature>
<dbReference type="PANTHER" id="PTHR28014:SF1">
    <property type="entry name" value="NEGATIVE REGULATOR OF RAS-CAMP PATHWAY"/>
    <property type="match status" value="1"/>
</dbReference>
<dbReference type="InterPro" id="IPR021711">
    <property type="entry name" value="DUF3295"/>
</dbReference>
<name>A0ABR1F5Q5_9ASCO</name>
<feature type="compositionally biased region" description="Acidic residues" evidence="1">
    <location>
        <begin position="399"/>
        <end position="440"/>
    </location>
</feature>
<evidence type="ECO:0000313" key="4">
    <source>
        <dbReference type="EMBL" id="KAK7205174.1"/>
    </source>
</evidence>
<dbReference type="Proteomes" id="UP001498771">
    <property type="component" value="Unassembled WGS sequence"/>
</dbReference>
<feature type="region of interest" description="Disordered" evidence="1">
    <location>
        <begin position="134"/>
        <end position="220"/>
    </location>
</feature>
<comment type="caution">
    <text evidence="4">The sequence shown here is derived from an EMBL/GenBank/DDBJ whole genome shotgun (WGS) entry which is preliminary data.</text>
</comment>
<keyword evidence="5" id="KW-1185">Reference proteome</keyword>
<sequence length="682" mass="73352">MPPRFKDPFLSLAPDRIASLDASDEENLFSFWTVFSKCAENLENGRRLENLSWRLWNRDHHSSDPVPDLSSSVDSVASVSAQDHSVPASAKQHHNHSSSLHHPRSDTAERFHRVIESISCDDLDWRKLRALHNQKTSTSTSASSTTATTSIPQPSLTPVAPATQPDSSPVKYTNDGHELSMRYSDAESTDDDDNHSRDSDDHSDDDGRVPRLHRVAPSTTSIVRGFSPSAISVHSVRSELYMSAPRSQPSAAALASAGAAPASGFAARVAARSSGVHTSSTAEPADKKKMFFIESSPSESDGGFGESVSPSTNVGAVAPHNYNLNINNTNSNLSSSLRNSFTAKRPALAPMTPVTGPAKSVSLGGNGSSSSSSSNAHAALAKKKASFKEEIITIPSSGEIEEDEDDEDDEDDMDDDDDDDISESAIDDADSDWDSVEDEGPSSFDESTFFVRERSLPTVPSRRSLLSSLLGGDEDRHQHLLSTRSSPALAMSNTRQQQQQQQQQQRRVSALATGIAAANTSAIEEESAATSASSTESAGSPSRDSRNNAAVPVPTAAARKASNGVPSSHATVPAMPTLSPRSTRRNMLATELSESLRRNLLWERQQKTVATAAVLKRRHTSHDVSHLTTFPEPTGSARAGASGRRDAGPSMTSQTVTEGQHASFEEEREFDHTEFGYHARGW</sequence>
<evidence type="ECO:0008006" key="6">
    <source>
        <dbReference type="Google" id="ProtNLM"/>
    </source>
</evidence>
<accession>A0ABR1F5Q5</accession>
<feature type="region of interest" description="Disordered" evidence="1">
    <location>
        <begin position="391"/>
        <end position="462"/>
    </location>
</feature>
<feature type="compositionally biased region" description="Low complexity" evidence="1">
    <location>
        <begin position="359"/>
        <end position="375"/>
    </location>
</feature>
<feature type="compositionally biased region" description="Low complexity" evidence="1">
    <location>
        <begin position="495"/>
        <end position="507"/>
    </location>
</feature>
<dbReference type="Pfam" id="PF08550">
    <property type="entry name" value="GATA_AreA"/>
    <property type="match status" value="1"/>
</dbReference>
<evidence type="ECO:0000259" key="2">
    <source>
        <dbReference type="Pfam" id="PF08550"/>
    </source>
</evidence>
<feature type="compositionally biased region" description="Low complexity" evidence="1">
    <location>
        <begin position="516"/>
        <end position="561"/>
    </location>
</feature>
<dbReference type="InterPro" id="IPR013860">
    <property type="entry name" value="AreA_GATA"/>
</dbReference>
<dbReference type="GeneID" id="90035402"/>
<feature type="region of interest" description="Disordered" evidence="1">
    <location>
        <begin position="623"/>
        <end position="670"/>
    </location>
</feature>
<dbReference type="EMBL" id="JBBJBU010000006">
    <property type="protein sequence ID" value="KAK7205174.1"/>
    <property type="molecule type" value="Genomic_DNA"/>
</dbReference>
<dbReference type="Pfam" id="PF11702">
    <property type="entry name" value="DUF3295"/>
    <property type="match status" value="1"/>
</dbReference>
<feature type="compositionally biased region" description="Basic and acidic residues" evidence="1">
    <location>
        <begin position="194"/>
        <end position="209"/>
    </location>
</feature>
<dbReference type="PANTHER" id="PTHR28014">
    <property type="entry name" value="NEGATIVE REGULATOR OF RAS-CAMP PATHWAY"/>
    <property type="match status" value="1"/>
</dbReference>
<gene>
    <name evidence="4" type="ORF">BZA70DRAFT_175340</name>
</gene>
<feature type="compositionally biased region" description="Low complexity" evidence="1">
    <location>
        <begin position="136"/>
        <end position="150"/>
    </location>
</feature>
<feature type="domain" description="Nitrogen regulatory protein areA GATA-like" evidence="2">
    <location>
        <begin position="32"/>
        <end position="58"/>
    </location>
</feature>